<dbReference type="PANTHER" id="PTHR11782:SF83">
    <property type="entry name" value="GUANOSINE-DIPHOSPHATASE"/>
    <property type="match status" value="1"/>
</dbReference>
<organism evidence="6 7">
    <name type="scientific">Cyclostephanos tholiformis</name>
    <dbReference type="NCBI Taxonomy" id="382380"/>
    <lineage>
        <taxon>Eukaryota</taxon>
        <taxon>Sar</taxon>
        <taxon>Stramenopiles</taxon>
        <taxon>Ochrophyta</taxon>
        <taxon>Bacillariophyta</taxon>
        <taxon>Coscinodiscophyceae</taxon>
        <taxon>Thalassiosirophycidae</taxon>
        <taxon>Stephanodiscales</taxon>
        <taxon>Stephanodiscaceae</taxon>
        <taxon>Cyclostephanos</taxon>
    </lineage>
</organism>
<dbReference type="PANTHER" id="PTHR11782">
    <property type="entry name" value="ADENOSINE/GUANOSINE DIPHOSPHATASE"/>
    <property type="match status" value="1"/>
</dbReference>
<evidence type="ECO:0008006" key="8">
    <source>
        <dbReference type="Google" id="ProtNLM"/>
    </source>
</evidence>
<keyword evidence="5" id="KW-1133">Transmembrane helix</keyword>
<keyword evidence="2" id="KW-0378">Hydrolase</keyword>
<evidence type="ECO:0000256" key="3">
    <source>
        <dbReference type="PIRSR" id="PIRSR600407-1"/>
    </source>
</evidence>
<evidence type="ECO:0000256" key="2">
    <source>
        <dbReference type="ARBA" id="ARBA00022801"/>
    </source>
</evidence>
<feature type="binding site" evidence="4">
    <location>
        <begin position="211"/>
        <end position="215"/>
    </location>
    <ligand>
        <name>ATP</name>
        <dbReference type="ChEBI" id="CHEBI:30616"/>
    </ligand>
</feature>
<evidence type="ECO:0000256" key="4">
    <source>
        <dbReference type="PIRSR" id="PIRSR600407-2"/>
    </source>
</evidence>
<dbReference type="EMBL" id="JALLPB020000292">
    <property type="protein sequence ID" value="KAL3810917.1"/>
    <property type="molecule type" value="Genomic_DNA"/>
</dbReference>
<evidence type="ECO:0000256" key="5">
    <source>
        <dbReference type="SAM" id="Phobius"/>
    </source>
</evidence>
<dbReference type="InterPro" id="IPR000407">
    <property type="entry name" value="GDA1_CD39_NTPase"/>
</dbReference>
<keyword evidence="4" id="KW-0067">ATP-binding</keyword>
<dbReference type="Proteomes" id="UP001530377">
    <property type="component" value="Unassembled WGS sequence"/>
</dbReference>
<reference evidence="6 7" key="1">
    <citation type="submission" date="2024-10" db="EMBL/GenBank/DDBJ databases">
        <title>Updated reference genomes for cyclostephanoid diatoms.</title>
        <authorList>
            <person name="Roberts W.R."/>
            <person name="Alverson A.J."/>
        </authorList>
    </citation>
    <scope>NUCLEOTIDE SEQUENCE [LARGE SCALE GENOMIC DNA]</scope>
    <source>
        <strain evidence="6 7">AJA228-03</strain>
    </source>
</reference>
<keyword evidence="4" id="KW-0547">Nucleotide-binding</keyword>
<dbReference type="GO" id="GO:0016787">
    <property type="term" value="F:hydrolase activity"/>
    <property type="evidence" value="ECO:0007669"/>
    <property type="project" value="UniProtKB-KW"/>
</dbReference>
<proteinExistence type="inferred from homology"/>
<dbReference type="AlphaFoldDB" id="A0ABD3RD30"/>
<keyword evidence="5" id="KW-0812">Transmembrane</keyword>
<keyword evidence="7" id="KW-1185">Reference proteome</keyword>
<sequence>MTSISSSSSYSSSYYEYGIAIDAGSSGSRIFLYRWPCRRGPNCSSSSSSSSSSSEEKDTSSFVMVEREAIYSEERTPGIGSGARDVGGVGIDGVNVDVGMTQLRMLLLSVESALPSNANPATIPVYLGATAGMRLVDASVGANLLSDVRKVLRESNFLFANDGWARIISGEEEGAYDWLVANYLANDGYMPRYDAEYDIDVRLRGAMDLGGASVQVSYLASSSSTKNTTTTTTTGKSNHERKRYPLRIGDDVEYPVYTRSLLNYGVDRGRARYDMEFVTSSSSQSHEVGNNNNNTNPCYPIGYNDPKTNITGSSDWEACLRGVAQLFDRTTSRINCGGSRRVGGGGDTDDDCHDNNDFPIIDYDRKFIAMSAFVYIWDYLGLRIGNETDDLLTLKTNARRVCGMNQTQQASMYEKHMIDNDITNDRKTNKPHVQCFNAAFAYHLLSTSFGLPLADTPIEIYHDIGGTKVQWALGLMLVEANKQLDDDHVLEKEHAHNKTIVDRNVDTTRGLFVYFTFILLASVIALFRFRRKRSTTHGRLPVVDPDDGIILDFSPQKVK</sequence>
<evidence type="ECO:0000313" key="7">
    <source>
        <dbReference type="Proteomes" id="UP001530377"/>
    </source>
</evidence>
<dbReference type="Gene3D" id="3.30.420.150">
    <property type="entry name" value="Exopolyphosphatase. Domain 2"/>
    <property type="match status" value="1"/>
</dbReference>
<accession>A0ABD3RD30</accession>
<feature type="transmembrane region" description="Helical" evidence="5">
    <location>
        <begin position="511"/>
        <end position="529"/>
    </location>
</feature>
<keyword evidence="5" id="KW-0472">Membrane</keyword>
<comment type="similarity">
    <text evidence="1">Belongs to the GDA1/CD39 NTPase family.</text>
</comment>
<dbReference type="Gene3D" id="3.30.420.40">
    <property type="match status" value="1"/>
</dbReference>
<dbReference type="Pfam" id="PF01150">
    <property type="entry name" value="GDA1_CD39"/>
    <property type="match status" value="1"/>
</dbReference>
<evidence type="ECO:0000256" key="1">
    <source>
        <dbReference type="ARBA" id="ARBA00009283"/>
    </source>
</evidence>
<comment type="caution">
    <text evidence="6">The sequence shown here is derived from an EMBL/GenBank/DDBJ whole genome shotgun (WGS) entry which is preliminary data.</text>
</comment>
<dbReference type="CDD" id="cd24003">
    <property type="entry name" value="ASKHA_NBD_GDA1_CD39_NTPase"/>
    <property type="match status" value="1"/>
</dbReference>
<evidence type="ECO:0000313" key="6">
    <source>
        <dbReference type="EMBL" id="KAL3810917.1"/>
    </source>
</evidence>
<feature type="active site" description="Proton acceptor" evidence="3">
    <location>
        <position position="173"/>
    </location>
</feature>
<gene>
    <name evidence="6" type="ORF">ACHAXA_008767</name>
</gene>
<name>A0ABD3RD30_9STRA</name>
<protein>
    <recommendedName>
        <fullName evidence="8">Apyrase</fullName>
    </recommendedName>
</protein>